<dbReference type="EMBL" id="BARU01030800">
    <property type="protein sequence ID" value="GAH67398.1"/>
    <property type="molecule type" value="Genomic_DNA"/>
</dbReference>
<reference evidence="1" key="1">
    <citation type="journal article" date="2014" name="Front. Microbiol.">
        <title>High frequency of phylogenetically diverse reductive dehalogenase-homologous genes in deep subseafloor sedimentary metagenomes.</title>
        <authorList>
            <person name="Kawai M."/>
            <person name="Futagami T."/>
            <person name="Toyoda A."/>
            <person name="Takaki Y."/>
            <person name="Nishi S."/>
            <person name="Hori S."/>
            <person name="Arai W."/>
            <person name="Tsubouchi T."/>
            <person name="Morono Y."/>
            <person name="Uchiyama I."/>
            <person name="Ito T."/>
            <person name="Fujiyama A."/>
            <person name="Inagaki F."/>
            <person name="Takami H."/>
        </authorList>
    </citation>
    <scope>NUCLEOTIDE SEQUENCE</scope>
    <source>
        <strain evidence="1">Expedition CK06-06</strain>
    </source>
</reference>
<accession>X1JC97</accession>
<comment type="caution">
    <text evidence="1">The sequence shown here is derived from an EMBL/GenBank/DDBJ whole genome shotgun (WGS) entry which is preliminary data.</text>
</comment>
<protein>
    <submittedName>
        <fullName evidence="1">Uncharacterized protein</fullName>
    </submittedName>
</protein>
<sequence length="122" mass="13168">EFALALPDRAIIHEFSLAVTGLVDQINTVRLALGDRLPADSVEFATLEPLFHGMGEQGPEPRFLTVSAGLTFHLNRLKMYLPAQGRRMVMQVSAPADQIAVTMAAIVVSAIPTEVPDCLLSV</sequence>
<proteinExistence type="predicted"/>
<gene>
    <name evidence="1" type="ORF">S03H2_48808</name>
</gene>
<name>X1JC97_9ZZZZ</name>
<dbReference type="AlphaFoldDB" id="X1JC97"/>
<evidence type="ECO:0000313" key="1">
    <source>
        <dbReference type="EMBL" id="GAH67398.1"/>
    </source>
</evidence>
<feature type="non-terminal residue" evidence="1">
    <location>
        <position position="1"/>
    </location>
</feature>
<organism evidence="1">
    <name type="scientific">marine sediment metagenome</name>
    <dbReference type="NCBI Taxonomy" id="412755"/>
    <lineage>
        <taxon>unclassified sequences</taxon>
        <taxon>metagenomes</taxon>
        <taxon>ecological metagenomes</taxon>
    </lineage>
</organism>